<accession>A0A5J4VXA7</accession>
<dbReference type="EMBL" id="SNRW01004408">
    <property type="protein sequence ID" value="KAA6387354.1"/>
    <property type="molecule type" value="Genomic_DNA"/>
</dbReference>
<protein>
    <submittedName>
        <fullName evidence="1">Uncharacterized protein</fullName>
    </submittedName>
</protein>
<name>A0A5J4VXA7_9EUKA</name>
<dbReference type="AlphaFoldDB" id="A0A5J4VXA7"/>
<dbReference type="Proteomes" id="UP000324800">
    <property type="component" value="Unassembled WGS sequence"/>
</dbReference>
<comment type="caution">
    <text evidence="1">The sequence shown here is derived from an EMBL/GenBank/DDBJ whole genome shotgun (WGS) entry which is preliminary data.</text>
</comment>
<proteinExistence type="predicted"/>
<sequence>MLDIELHCIIDGVISIDNADYSEQEEKQNQFYTQSQTTGIFPPPPPLNTHLPFPIQIGPYYYELLLLYQLYNLRPLLYQLFELLLFPFQDRGKLNFIPDTYELIGRYKLG</sequence>
<gene>
    <name evidence="1" type="ORF">EZS28_017121</name>
</gene>
<reference evidence="1 2" key="1">
    <citation type="submission" date="2019-03" db="EMBL/GenBank/DDBJ databases">
        <title>Single cell metagenomics reveals metabolic interactions within the superorganism composed of flagellate Streblomastix strix and complex community of Bacteroidetes bacteria on its surface.</title>
        <authorList>
            <person name="Treitli S.C."/>
            <person name="Kolisko M."/>
            <person name="Husnik F."/>
            <person name="Keeling P."/>
            <person name="Hampl V."/>
        </authorList>
    </citation>
    <scope>NUCLEOTIDE SEQUENCE [LARGE SCALE GENOMIC DNA]</scope>
    <source>
        <strain evidence="1">ST1C</strain>
    </source>
</reference>
<organism evidence="1 2">
    <name type="scientific">Streblomastix strix</name>
    <dbReference type="NCBI Taxonomy" id="222440"/>
    <lineage>
        <taxon>Eukaryota</taxon>
        <taxon>Metamonada</taxon>
        <taxon>Preaxostyla</taxon>
        <taxon>Oxymonadida</taxon>
        <taxon>Streblomastigidae</taxon>
        <taxon>Streblomastix</taxon>
    </lineage>
</organism>
<evidence type="ECO:0000313" key="1">
    <source>
        <dbReference type="EMBL" id="KAA6387354.1"/>
    </source>
</evidence>
<evidence type="ECO:0000313" key="2">
    <source>
        <dbReference type="Proteomes" id="UP000324800"/>
    </source>
</evidence>